<dbReference type="Pfam" id="PF18007">
    <property type="entry name" value="Rv3651-like_N"/>
    <property type="match status" value="1"/>
</dbReference>
<name>A0A9X2Z622_9MYCO</name>
<keyword evidence="6" id="KW-1185">Reference proteome</keyword>
<accession>A0A9X2Z622</accession>
<reference evidence="5" key="1">
    <citation type="submission" date="2020-07" db="EMBL/GenBank/DDBJ databases">
        <authorList>
            <person name="Pettersson B.M.F."/>
            <person name="Behra P.R.K."/>
            <person name="Ramesh M."/>
            <person name="Das S."/>
            <person name="Dasgupta S."/>
            <person name="Kirsebom L.A."/>
        </authorList>
    </citation>
    <scope>NUCLEOTIDE SEQUENCE</scope>
    <source>
        <strain evidence="5">DSM 44838</strain>
    </source>
</reference>
<dbReference type="EMBL" id="JACKVK010000009">
    <property type="protein sequence ID" value="MCV7422327.1"/>
    <property type="molecule type" value="Genomic_DNA"/>
</dbReference>
<evidence type="ECO:0000259" key="2">
    <source>
        <dbReference type="Pfam" id="PF18007"/>
    </source>
</evidence>
<protein>
    <submittedName>
        <fullName evidence="5">DUF5593 domain-containing protein</fullName>
    </submittedName>
</protein>
<evidence type="ECO:0000313" key="5">
    <source>
        <dbReference type="EMBL" id="MCV7422327.1"/>
    </source>
</evidence>
<reference evidence="5" key="2">
    <citation type="journal article" date="2022" name="BMC Genomics">
        <title>Comparative genome analysis of mycobacteria focusing on tRNA and non-coding RNA.</title>
        <authorList>
            <person name="Behra P.R.K."/>
            <person name="Pettersson B.M.F."/>
            <person name="Ramesh M."/>
            <person name="Das S."/>
            <person name="Dasgupta S."/>
            <person name="Kirsebom L.A."/>
        </authorList>
    </citation>
    <scope>NUCLEOTIDE SEQUENCE</scope>
    <source>
        <strain evidence="5">DSM 44838</strain>
    </source>
</reference>
<sequence length="351" mass="38661">MTDDWLLVETLGAEPAVVAEGQHTKNLVPVSAFLRRSPHLMAIQTAINETVQGGKPLSSLTPKSDRVIRTEVVQMSDGRIHGVHVWIGPLDRDPPDRVMPGPLKWDLSDGVATDTPESLMNSGLDPTTEATQGRAFAEDLPARNLNPDEARVLAVAIRPEAGRTFCSTWEVTDYKGKPITVGFAARVLAEVDDAGQERLVCRAMNWRAVTETPSRRSGDLGQRILDGLARPGVHRALVDPSTWKLLKWLDEPCPFFDWHAKEAGESVVHPDDRDEMVALSTEFDGDPVSRVLRLRSVDDGWTPVHVTAHRVEIASDTYAGLLSMRLPTDDELAPRRKTSRAGKLASRRARA</sequence>
<comment type="caution">
    <text evidence="5">The sequence shown here is derived from an EMBL/GenBank/DDBJ whole genome shotgun (WGS) entry which is preliminary data.</text>
</comment>
<dbReference type="Pfam" id="PF21043">
    <property type="entry name" value="Rv3651-like_C"/>
    <property type="match status" value="1"/>
</dbReference>
<dbReference type="InterPro" id="IPR041458">
    <property type="entry name" value="Rv3651-like_N"/>
</dbReference>
<dbReference type="RefSeq" id="WP_263997166.1">
    <property type="nucleotide sequence ID" value="NZ_JACKVK010000009.1"/>
</dbReference>
<dbReference type="InterPro" id="IPR041439">
    <property type="entry name" value="Rv3651-like_middle"/>
</dbReference>
<dbReference type="Pfam" id="PF18621">
    <property type="entry name" value="Rv3651-like_middle"/>
    <property type="match status" value="1"/>
</dbReference>
<dbReference type="InterPro" id="IPR048578">
    <property type="entry name" value="Rv3651-like_C"/>
</dbReference>
<proteinExistence type="predicted"/>
<feature type="compositionally biased region" description="Basic residues" evidence="1">
    <location>
        <begin position="335"/>
        <end position="351"/>
    </location>
</feature>
<evidence type="ECO:0000256" key="1">
    <source>
        <dbReference type="SAM" id="MobiDB-lite"/>
    </source>
</evidence>
<organism evidence="5 6">
    <name type="scientific">Mycobacterium yunnanensis</name>
    <dbReference type="NCBI Taxonomy" id="368477"/>
    <lineage>
        <taxon>Bacteria</taxon>
        <taxon>Bacillati</taxon>
        <taxon>Actinomycetota</taxon>
        <taxon>Actinomycetes</taxon>
        <taxon>Mycobacteriales</taxon>
        <taxon>Mycobacteriaceae</taxon>
        <taxon>Mycobacterium</taxon>
    </lineage>
</organism>
<feature type="domain" description="Rv3651-like N-terminal" evidence="2">
    <location>
        <begin position="4"/>
        <end position="96"/>
    </location>
</feature>
<gene>
    <name evidence="5" type="ORF">H7K45_17405</name>
</gene>
<evidence type="ECO:0000313" key="6">
    <source>
        <dbReference type="Proteomes" id="UP001141629"/>
    </source>
</evidence>
<feature type="domain" description="Rv3651-like middle" evidence="3">
    <location>
        <begin position="99"/>
        <end position="208"/>
    </location>
</feature>
<feature type="region of interest" description="Disordered" evidence="1">
    <location>
        <begin position="332"/>
        <end position="351"/>
    </location>
</feature>
<feature type="domain" description="Rv3651-like C-terminal" evidence="4">
    <location>
        <begin position="219"/>
        <end position="333"/>
    </location>
</feature>
<dbReference type="AlphaFoldDB" id="A0A9X2Z622"/>
<dbReference type="Proteomes" id="UP001141629">
    <property type="component" value="Unassembled WGS sequence"/>
</dbReference>
<evidence type="ECO:0000259" key="3">
    <source>
        <dbReference type="Pfam" id="PF18621"/>
    </source>
</evidence>
<evidence type="ECO:0000259" key="4">
    <source>
        <dbReference type="Pfam" id="PF21043"/>
    </source>
</evidence>